<dbReference type="GO" id="GO:0003676">
    <property type="term" value="F:nucleic acid binding"/>
    <property type="evidence" value="ECO:0007669"/>
    <property type="project" value="InterPro"/>
</dbReference>
<dbReference type="InterPro" id="IPR002711">
    <property type="entry name" value="HNH"/>
</dbReference>
<protein>
    <submittedName>
        <fullName evidence="3">HNH endonuclease</fullName>
    </submittedName>
</protein>
<dbReference type="Pfam" id="PF01844">
    <property type="entry name" value="HNH"/>
    <property type="match status" value="1"/>
</dbReference>
<accession>A0A8I0GBR8</accession>
<dbReference type="GO" id="GO:0008270">
    <property type="term" value="F:zinc ion binding"/>
    <property type="evidence" value="ECO:0007669"/>
    <property type="project" value="InterPro"/>
</dbReference>
<keyword evidence="3" id="KW-0540">Nuclease</keyword>
<feature type="region of interest" description="Disordered" evidence="1">
    <location>
        <begin position="66"/>
        <end position="96"/>
    </location>
</feature>
<gene>
    <name evidence="3" type="ORF">H8R10_06450</name>
</gene>
<keyword evidence="4" id="KW-1185">Reference proteome</keyword>
<dbReference type="SMART" id="SM00507">
    <property type="entry name" value="HNHc"/>
    <property type="match status" value="1"/>
</dbReference>
<evidence type="ECO:0000313" key="3">
    <source>
        <dbReference type="EMBL" id="MBD3689863.1"/>
    </source>
</evidence>
<proteinExistence type="predicted"/>
<dbReference type="InterPro" id="IPR003615">
    <property type="entry name" value="HNH_nuc"/>
</dbReference>
<reference evidence="3 4" key="1">
    <citation type="submission" date="2020-08" db="EMBL/GenBank/DDBJ databases">
        <title>Winkia gen. nov., sp. nov., isolated from faeces of the Anser albifrons in China.</title>
        <authorList>
            <person name="Liu Q."/>
        </authorList>
    </citation>
    <scope>NUCLEOTIDE SEQUENCE [LARGE SCALE GENOMIC DNA]</scope>
    <source>
        <strain evidence="3 4">C62</strain>
    </source>
</reference>
<comment type="caution">
    <text evidence="3">The sequence shown here is derived from an EMBL/GenBank/DDBJ whole genome shotgun (WGS) entry which is preliminary data.</text>
</comment>
<organism evidence="3 4">
    <name type="scientific">Nanchangia anserum</name>
    <dbReference type="NCBI Taxonomy" id="2692125"/>
    <lineage>
        <taxon>Bacteria</taxon>
        <taxon>Bacillati</taxon>
        <taxon>Actinomycetota</taxon>
        <taxon>Actinomycetes</taxon>
        <taxon>Actinomycetales</taxon>
        <taxon>Actinomycetaceae</taxon>
        <taxon>Nanchangia</taxon>
    </lineage>
</organism>
<dbReference type="Proteomes" id="UP000627538">
    <property type="component" value="Unassembled WGS sequence"/>
</dbReference>
<evidence type="ECO:0000256" key="1">
    <source>
        <dbReference type="SAM" id="MobiDB-lite"/>
    </source>
</evidence>
<evidence type="ECO:0000259" key="2">
    <source>
        <dbReference type="SMART" id="SM00507"/>
    </source>
</evidence>
<keyword evidence="3" id="KW-0255">Endonuclease</keyword>
<dbReference type="RefSeq" id="WP_191071883.1">
    <property type="nucleotide sequence ID" value="NZ_CP060506.1"/>
</dbReference>
<dbReference type="GO" id="GO:0004519">
    <property type="term" value="F:endonuclease activity"/>
    <property type="evidence" value="ECO:0007669"/>
    <property type="project" value="UniProtKB-KW"/>
</dbReference>
<name>A0A8I0GBR8_9ACTO</name>
<dbReference type="AlphaFoldDB" id="A0A8I0GBR8"/>
<feature type="compositionally biased region" description="Basic residues" evidence="1">
    <location>
        <begin position="70"/>
        <end position="89"/>
    </location>
</feature>
<sequence length="96" mass="11321">MPERRGRNRPEYTTKRDALKRWTARHNAPCWICGQPIDTTLDYRHPMSFTADHVHELAKGGHLLGELKPAHRSCNSRRSNRTTPRKRQPLHTTQKW</sequence>
<dbReference type="Gene3D" id="1.10.30.50">
    <property type="match status" value="1"/>
</dbReference>
<dbReference type="EMBL" id="JACRUO010000001">
    <property type="protein sequence ID" value="MBD3689863.1"/>
    <property type="molecule type" value="Genomic_DNA"/>
</dbReference>
<keyword evidence="3" id="KW-0378">Hydrolase</keyword>
<evidence type="ECO:0000313" key="4">
    <source>
        <dbReference type="Proteomes" id="UP000627538"/>
    </source>
</evidence>
<feature type="domain" description="HNH nuclease" evidence="2">
    <location>
        <begin position="18"/>
        <end position="76"/>
    </location>
</feature>